<protein>
    <recommendedName>
        <fullName evidence="1">N-acetyltransferase domain-containing protein</fullName>
    </recommendedName>
</protein>
<dbReference type="PANTHER" id="PTHR43072">
    <property type="entry name" value="N-ACETYLTRANSFERASE"/>
    <property type="match status" value="1"/>
</dbReference>
<evidence type="ECO:0000313" key="3">
    <source>
        <dbReference type="Proteomes" id="UP000179243"/>
    </source>
</evidence>
<dbReference type="PROSITE" id="PS51186">
    <property type="entry name" value="GNAT"/>
    <property type="match status" value="1"/>
</dbReference>
<dbReference type="InterPro" id="IPR000182">
    <property type="entry name" value="GNAT_dom"/>
</dbReference>
<dbReference type="CDD" id="cd04301">
    <property type="entry name" value="NAT_SF"/>
    <property type="match status" value="1"/>
</dbReference>
<sequence>MVIEYVSLEKCRSFGRAVASVCRERLYLATTTGFSLQQTEQFVKRIIKNQESQFYAIEHDEVIGWCDILPREQELLAHTGVLGMGIVEGFRHKGIGTELLNRTISHARERGLERIELEVFASNTAAIRLYEKTGFVKEGVKKKGKKLDNKFEDIVIMGLV</sequence>
<dbReference type="Gene3D" id="3.40.630.30">
    <property type="match status" value="1"/>
</dbReference>
<dbReference type="Proteomes" id="UP000179243">
    <property type="component" value="Unassembled WGS sequence"/>
</dbReference>
<gene>
    <name evidence="2" type="ORF">A2519_15230</name>
</gene>
<dbReference type="PANTHER" id="PTHR43072:SF52">
    <property type="entry name" value="GCN5-RELATED N-ACETYLTRANSFERASE"/>
    <property type="match status" value="1"/>
</dbReference>
<name>A0A1F7F9L5_UNCRA</name>
<dbReference type="Pfam" id="PF00583">
    <property type="entry name" value="Acetyltransf_1"/>
    <property type="match status" value="1"/>
</dbReference>
<dbReference type="GO" id="GO:0016747">
    <property type="term" value="F:acyltransferase activity, transferring groups other than amino-acyl groups"/>
    <property type="evidence" value="ECO:0007669"/>
    <property type="project" value="InterPro"/>
</dbReference>
<evidence type="ECO:0000259" key="1">
    <source>
        <dbReference type="PROSITE" id="PS51186"/>
    </source>
</evidence>
<evidence type="ECO:0000313" key="2">
    <source>
        <dbReference type="EMBL" id="OGK03323.1"/>
    </source>
</evidence>
<feature type="domain" description="N-acetyltransferase" evidence="1">
    <location>
        <begin position="13"/>
        <end position="160"/>
    </location>
</feature>
<comment type="caution">
    <text evidence="2">The sequence shown here is derived from an EMBL/GenBank/DDBJ whole genome shotgun (WGS) entry which is preliminary data.</text>
</comment>
<accession>A0A1F7F9L5</accession>
<organism evidence="2 3">
    <name type="scientific">Candidatus Raymondbacteria bacterium RIFOXYD12_FULL_49_13</name>
    <dbReference type="NCBI Taxonomy" id="1817890"/>
    <lineage>
        <taxon>Bacteria</taxon>
        <taxon>Raymondiibacteriota</taxon>
    </lineage>
</organism>
<dbReference type="AlphaFoldDB" id="A0A1F7F9L5"/>
<dbReference type="InterPro" id="IPR016181">
    <property type="entry name" value="Acyl_CoA_acyltransferase"/>
</dbReference>
<dbReference type="SUPFAM" id="SSF55729">
    <property type="entry name" value="Acyl-CoA N-acyltransferases (Nat)"/>
    <property type="match status" value="1"/>
</dbReference>
<proteinExistence type="predicted"/>
<dbReference type="EMBL" id="MFYX01000091">
    <property type="protein sequence ID" value="OGK03323.1"/>
    <property type="molecule type" value="Genomic_DNA"/>
</dbReference>
<reference evidence="2 3" key="1">
    <citation type="journal article" date="2016" name="Nat. Commun.">
        <title>Thousands of microbial genomes shed light on interconnected biogeochemical processes in an aquifer system.</title>
        <authorList>
            <person name="Anantharaman K."/>
            <person name="Brown C.T."/>
            <person name="Hug L.A."/>
            <person name="Sharon I."/>
            <person name="Castelle C.J."/>
            <person name="Probst A.J."/>
            <person name="Thomas B.C."/>
            <person name="Singh A."/>
            <person name="Wilkins M.J."/>
            <person name="Karaoz U."/>
            <person name="Brodie E.L."/>
            <person name="Williams K.H."/>
            <person name="Hubbard S.S."/>
            <person name="Banfield J.F."/>
        </authorList>
    </citation>
    <scope>NUCLEOTIDE SEQUENCE [LARGE SCALE GENOMIC DNA]</scope>
</reference>